<dbReference type="AlphaFoldDB" id="A0A8S4RWL9"/>
<sequence length="81" mass="9459">MTSLSDRTNSELRVMLFLYSVPIVARLPHRYAHVTFNSHRGYEAREQGECRRHKKFSIDAADAWEKVDRKSTSKSTLKISF</sequence>
<keyword evidence="2" id="KW-1185">Reference proteome</keyword>
<protein>
    <submittedName>
        <fullName evidence="1">Jg15589 protein</fullName>
    </submittedName>
</protein>
<dbReference type="EMBL" id="CAKXAJ010025576">
    <property type="protein sequence ID" value="CAH2241391.1"/>
    <property type="molecule type" value="Genomic_DNA"/>
</dbReference>
<comment type="caution">
    <text evidence="1">The sequence shown here is derived from an EMBL/GenBank/DDBJ whole genome shotgun (WGS) entry which is preliminary data.</text>
</comment>
<organism evidence="1 2">
    <name type="scientific">Pararge aegeria aegeria</name>
    <dbReference type="NCBI Taxonomy" id="348720"/>
    <lineage>
        <taxon>Eukaryota</taxon>
        <taxon>Metazoa</taxon>
        <taxon>Ecdysozoa</taxon>
        <taxon>Arthropoda</taxon>
        <taxon>Hexapoda</taxon>
        <taxon>Insecta</taxon>
        <taxon>Pterygota</taxon>
        <taxon>Neoptera</taxon>
        <taxon>Endopterygota</taxon>
        <taxon>Lepidoptera</taxon>
        <taxon>Glossata</taxon>
        <taxon>Ditrysia</taxon>
        <taxon>Papilionoidea</taxon>
        <taxon>Nymphalidae</taxon>
        <taxon>Satyrinae</taxon>
        <taxon>Satyrini</taxon>
        <taxon>Parargina</taxon>
        <taxon>Pararge</taxon>
    </lineage>
</organism>
<evidence type="ECO:0000313" key="1">
    <source>
        <dbReference type="EMBL" id="CAH2241391.1"/>
    </source>
</evidence>
<gene>
    <name evidence="1" type="primary">jg15589</name>
    <name evidence="1" type="ORF">PAEG_LOCUS17829</name>
</gene>
<dbReference type="Proteomes" id="UP000838756">
    <property type="component" value="Unassembled WGS sequence"/>
</dbReference>
<reference evidence="1" key="1">
    <citation type="submission" date="2022-03" db="EMBL/GenBank/DDBJ databases">
        <authorList>
            <person name="Lindestad O."/>
        </authorList>
    </citation>
    <scope>NUCLEOTIDE SEQUENCE</scope>
</reference>
<accession>A0A8S4RWL9</accession>
<name>A0A8S4RWL9_9NEOP</name>
<evidence type="ECO:0000313" key="2">
    <source>
        <dbReference type="Proteomes" id="UP000838756"/>
    </source>
</evidence>
<proteinExistence type="predicted"/>